<name>A0ABW4SSA3_9ACTN</name>
<dbReference type="Pfam" id="PF10127">
    <property type="entry name" value="RlaP"/>
    <property type="match status" value="1"/>
</dbReference>
<reference evidence="2" key="1">
    <citation type="journal article" date="2019" name="Int. J. Syst. Evol. Microbiol.">
        <title>The Global Catalogue of Microorganisms (GCM) 10K type strain sequencing project: providing services to taxonomists for standard genome sequencing and annotation.</title>
        <authorList>
            <consortium name="The Broad Institute Genomics Platform"/>
            <consortium name="The Broad Institute Genome Sequencing Center for Infectious Disease"/>
            <person name="Wu L."/>
            <person name="Ma J."/>
        </authorList>
    </citation>
    <scope>NUCLEOTIDE SEQUENCE [LARGE SCALE GENOMIC DNA]</scope>
    <source>
        <strain evidence="2">ICMP 6774ER</strain>
    </source>
</reference>
<protein>
    <submittedName>
        <fullName evidence="1">DNA polymerase beta superfamily protein</fullName>
    </submittedName>
</protein>
<sequence>MSEDDVILSVVVGSRAYGLDTPASDTDRRGVFVAPTQAFWRLDKPPTHRDGPLPEQFSWEVERFCVLALEANPTVLETLWSPLVEVAAPAGRRLLDLRGAFVSRRAHQTFARYADAQFRRLDPAAPKWKQAMHMLRLLLSGIHLVEHGEPLVHVGAHRERLLDVRRGRLSWDELQEWRASLTDAFERALPRSVLPAAPDRAAVEEFLVEVRRANL</sequence>
<proteinExistence type="predicted"/>
<dbReference type="RefSeq" id="WP_379572519.1">
    <property type="nucleotide sequence ID" value="NZ_JBHUFV010000020.1"/>
</dbReference>
<accession>A0ABW4SSA3</accession>
<keyword evidence="2" id="KW-1185">Reference proteome</keyword>
<gene>
    <name evidence="1" type="ORF">ACFSKW_13350</name>
</gene>
<evidence type="ECO:0000313" key="1">
    <source>
        <dbReference type="EMBL" id="MFD1932462.1"/>
    </source>
</evidence>
<evidence type="ECO:0000313" key="2">
    <source>
        <dbReference type="Proteomes" id="UP001597368"/>
    </source>
</evidence>
<dbReference type="EMBL" id="JBHUFV010000020">
    <property type="protein sequence ID" value="MFD1932462.1"/>
    <property type="molecule type" value="Genomic_DNA"/>
</dbReference>
<comment type="caution">
    <text evidence="1">The sequence shown here is derived from an EMBL/GenBank/DDBJ whole genome shotgun (WGS) entry which is preliminary data.</text>
</comment>
<organism evidence="1 2">
    <name type="scientific">Nonomuraea mangrovi</name>
    <dbReference type="NCBI Taxonomy" id="2316207"/>
    <lineage>
        <taxon>Bacteria</taxon>
        <taxon>Bacillati</taxon>
        <taxon>Actinomycetota</taxon>
        <taxon>Actinomycetes</taxon>
        <taxon>Streptosporangiales</taxon>
        <taxon>Streptosporangiaceae</taxon>
        <taxon>Nonomuraea</taxon>
    </lineage>
</organism>
<dbReference type="InterPro" id="IPR018775">
    <property type="entry name" value="RlaP"/>
</dbReference>
<dbReference type="Proteomes" id="UP001597368">
    <property type="component" value="Unassembled WGS sequence"/>
</dbReference>
<dbReference type="PANTHER" id="PTHR34817:SF2">
    <property type="entry name" value="NUCLEOTIDYLTRANSFERASE"/>
    <property type="match status" value="1"/>
</dbReference>
<dbReference type="PANTHER" id="PTHR34817">
    <property type="entry name" value="NUCLEOTIDYLTRANSFERASE"/>
    <property type="match status" value="1"/>
</dbReference>